<keyword evidence="2" id="KW-1133">Transmembrane helix</keyword>
<feature type="transmembrane region" description="Helical" evidence="2">
    <location>
        <begin position="391"/>
        <end position="409"/>
    </location>
</feature>
<evidence type="ECO:0000313" key="5">
    <source>
        <dbReference type="Proteomes" id="UP000469380"/>
    </source>
</evidence>
<feature type="transmembrane region" description="Helical" evidence="2">
    <location>
        <begin position="582"/>
        <end position="605"/>
    </location>
</feature>
<gene>
    <name evidence="4" type="ORF">GT464_06205</name>
</gene>
<dbReference type="InterPro" id="IPR010090">
    <property type="entry name" value="Phage_tape_meas"/>
</dbReference>
<keyword evidence="2" id="KW-0812">Transmembrane</keyword>
<sequence>MDGSVIIEAVLDTTKVAKGVKDVNSTLNGVSWKGIKEGDEAAKKLSGSLKSAGTAATVGLTAPIVAAGAAAFGTASSYEQATARIQSALGLTADEAERLGDVGEAIYEDGFGESLDLVDDALVKVRQSIGDLDDADLSYITKSVLTLSDTLDMDVGESVRGVNALMDGFGLSATDAMDLFVAGAQDGLNYSDELGDNLAEYGPRFAQMGFSASQYFSILKAGTENGAYNLDKVNDFLNEFQTSLSDGRMDESIGRFSQSTQDLFQSWKDGGATGQQVFEAVLGELAKMPDGYEKANLASTLWSSLGEDNALGMLTSLAGVEDKYGDVAGAAQAAGDAASDSFASKAQSAMRELQGAIEPLGTPLLNIATNVAGVVKSFGEWFDGIGEGGQMAALAIAGILAAIGPVLSVAGNLVSVVPAVTAAITAAGGATGLLSGAMAALAGPVGIVIGAVAGLAATLVYCWNTSETFRAGVTSAWQLVCGAVSQAFAIIQPLLASLADFLVGGVLPAVLEMATGFGNAFASILAAAAAFASGVLQVIQGGLDLLLGTVQAVLGVIVGLFTGDWDMAREGVERALDGMLGIVNGLMNAIVAVVTGAGNAVVSLFTGAWNGAMGIVQSVLGKAVSFIGDKMGLAKRTVGGALDAIAGFFRGLKIQWPHIPLPHFTIKGKFSIVPPSMPKIGVSWYAKGGVFNGPSVIGVGEDGPEGVVPFNKRGAAPLAEGIAEQLEKLGGGNGGDTHVTINVYATVREEADIRKLSREIAKEIRRTQLREGAYA</sequence>
<accession>A0A6N9JJ71</accession>
<dbReference type="PANTHER" id="PTHR37813">
    <property type="entry name" value="FELS-2 PROPHAGE PROTEIN"/>
    <property type="match status" value="1"/>
</dbReference>
<dbReference type="Pfam" id="PF10145">
    <property type="entry name" value="PhageMin_Tail"/>
    <property type="match status" value="1"/>
</dbReference>
<feature type="transmembrane region" description="Helical" evidence="2">
    <location>
        <begin position="416"/>
        <end position="439"/>
    </location>
</feature>
<dbReference type="EMBL" id="WWSR01000009">
    <property type="protein sequence ID" value="MZJ39540.1"/>
    <property type="molecule type" value="Genomic_DNA"/>
</dbReference>
<feature type="transmembrane region" description="Helical" evidence="2">
    <location>
        <begin position="543"/>
        <end position="562"/>
    </location>
</feature>
<keyword evidence="1" id="KW-1188">Viral release from host cell</keyword>
<feature type="domain" description="Phage tail tape measure protein" evidence="3">
    <location>
        <begin position="121"/>
        <end position="301"/>
    </location>
</feature>
<evidence type="ECO:0000259" key="3">
    <source>
        <dbReference type="Pfam" id="PF10145"/>
    </source>
</evidence>
<proteinExistence type="predicted"/>
<protein>
    <recommendedName>
        <fullName evidence="3">Phage tail tape measure protein domain-containing protein</fullName>
    </recommendedName>
</protein>
<feature type="transmembrane region" description="Helical" evidence="2">
    <location>
        <begin position="516"/>
        <end position="536"/>
    </location>
</feature>
<keyword evidence="2" id="KW-0472">Membrane</keyword>
<dbReference type="RefSeq" id="WP_161160492.1">
    <property type="nucleotide sequence ID" value="NZ_WWSR01000009.1"/>
</dbReference>
<dbReference type="PANTHER" id="PTHR37813:SF1">
    <property type="entry name" value="FELS-2 PROPHAGE PROTEIN"/>
    <property type="match status" value="1"/>
</dbReference>
<evidence type="ECO:0000256" key="2">
    <source>
        <dbReference type="SAM" id="Phobius"/>
    </source>
</evidence>
<comment type="caution">
    <text evidence="4">The sequence shown here is derived from an EMBL/GenBank/DDBJ whole genome shotgun (WGS) entry which is preliminary data.</text>
</comment>
<dbReference type="AlphaFoldDB" id="A0A6N9JJ71"/>
<name>A0A6N9JJ71_9ACTN</name>
<feature type="transmembrane region" description="Helical" evidence="2">
    <location>
        <begin position="445"/>
        <end position="464"/>
    </location>
</feature>
<feature type="transmembrane region" description="Helical" evidence="2">
    <location>
        <begin position="476"/>
        <end position="496"/>
    </location>
</feature>
<evidence type="ECO:0000313" key="4">
    <source>
        <dbReference type="EMBL" id="MZJ39540.1"/>
    </source>
</evidence>
<reference evidence="4 5" key="1">
    <citation type="journal article" date="2019" name="Nat. Med.">
        <title>A library of human gut bacterial isolates paired with longitudinal multiomics data enables mechanistic microbiome research.</title>
        <authorList>
            <person name="Poyet M."/>
            <person name="Groussin M."/>
            <person name="Gibbons S.M."/>
            <person name="Avila-Pacheco J."/>
            <person name="Jiang X."/>
            <person name="Kearney S.M."/>
            <person name="Perrotta A.R."/>
            <person name="Berdy B."/>
            <person name="Zhao S."/>
            <person name="Lieberman T.D."/>
            <person name="Swanson P.K."/>
            <person name="Smith M."/>
            <person name="Roesemann S."/>
            <person name="Alexander J.E."/>
            <person name="Rich S.A."/>
            <person name="Livny J."/>
            <person name="Vlamakis H."/>
            <person name="Clish C."/>
            <person name="Bullock K."/>
            <person name="Deik A."/>
            <person name="Scott J."/>
            <person name="Pierce K.A."/>
            <person name="Xavier R.J."/>
            <person name="Alm E.J."/>
        </authorList>
    </citation>
    <scope>NUCLEOTIDE SEQUENCE [LARGE SCALE GENOMIC DNA]</scope>
    <source>
        <strain evidence="4 5">BIOML-A20</strain>
    </source>
</reference>
<organism evidence="4 5">
    <name type="scientific">Collinsella aerofaciens</name>
    <dbReference type="NCBI Taxonomy" id="74426"/>
    <lineage>
        <taxon>Bacteria</taxon>
        <taxon>Bacillati</taxon>
        <taxon>Actinomycetota</taxon>
        <taxon>Coriobacteriia</taxon>
        <taxon>Coriobacteriales</taxon>
        <taxon>Coriobacteriaceae</taxon>
        <taxon>Collinsella</taxon>
    </lineage>
</organism>
<dbReference type="Proteomes" id="UP000469380">
    <property type="component" value="Unassembled WGS sequence"/>
</dbReference>
<evidence type="ECO:0000256" key="1">
    <source>
        <dbReference type="ARBA" id="ARBA00022612"/>
    </source>
</evidence>